<evidence type="ECO:0000313" key="2">
    <source>
        <dbReference type="EMBL" id="RZC62357.1"/>
    </source>
</evidence>
<dbReference type="EMBL" id="CM010719">
    <property type="protein sequence ID" value="RZC62357.1"/>
    <property type="molecule type" value="Genomic_DNA"/>
</dbReference>
<reference evidence="2 3" key="1">
    <citation type="journal article" date="2018" name="Science">
        <title>The opium poppy genome and morphinan production.</title>
        <authorList>
            <person name="Guo L."/>
            <person name="Winzer T."/>
            <person name="Yang X."/>
            <person name="Li Y."/>
            <person name="Ning Z."/>
            <person name="He Z."/>
            <person name="Teodor R."/>
            <person name="Lu Y."/>
            <person name="Bowser T.A."/>
            <person name="Graham I.A."/>
            <person name="Ye K."/>
        </authorList>
    </citation>
    <scope>NUCLEOTIDE SEQUENCE [LARGE SCALE GENOMIC DNA]</scope>
    <source>
        <strain evidence="3">cv. HN1</strain>
        <tissue evidence="2">Leaves</tissue>
    </source>
</reference>
<accession>A0A4Y7JNQ0</accession>
<feature type="region of interest" description="Disordered" evidence="1">
    <location>
        <begin position="159"/>
        <end position="184"/>
    </location>
</feature>
<name>A0A4Y7JNQ0_PAPSO</name>
<dbReference type="Gene3D" id="3.40.50.10680">
    <property type="entry name" value="CofD-like domains"/>
    <property type="match status" value="1"/>
</dbReference>
<protein>
    <submittedName>
        <fullName evidence="2">Uncharacterized protein</fullName>
    </submittedName>
</protein>
<dbReference type="AlphaFoldDB" id="A0A4Y7JNQ0"/>
<evidence type="ECO:0000313" key="3">
    <source>
        <dbReference type="Proteomes" id="UP000316621"/>
    </source>
</evidence>
<dbReference type="PANTHER" id="PTHR31240:SF0">
    <property type="entry name" value="MATERNAL EFFECT EMBRYO ARREST 18"/>
    <property type="match status" value="1"/>
</dbReference>
<dbReference type="InterPro" id="IPR038136">
    <property type="entry name" value="CofD-like_dom_sf"/>
</dbReference>
<proteinExistence type="predicted"/>
<evidence type="ECO:0000256" key="1">
    <source>
        <dbReference type="SAM" id="MobiDB-lite"/>
    </source>
</evidence>
<dbReference type="Gramene" id="RZC62357">
    <property type="protein sequence ID" value="RZC62357"/>
    <property type="gene ID" value="C5167_024125"/>
</dbReference>
<dbReference type="PANTHER" id="PTHR31240">
    <property type="entry name" value="MATERNAL EFFECT EMBRYO ARREST 18"/>
    <property type="match status" value="1"/>
</dbReference>
<keyword evidence="3" id="KW-1185">Reference proteome</keyword>
<dbReference type="SUPFAM" id="SSF142338">
    <property type="entry name" value="CofD-like"/>
    <property type="match status" value="1"/>
</dbReference>
<sequence>MTDEGLQNLFSVLGSQIFIQSLDAAVLLFSRVANIPTESLVLPVISTNDRLTLGCELWDGTTIHGQQQILHLLDLFNLLIRKAPLFQHWLQEQRLLYMSSEGRNLLHEVFLLNGSHDRETSGLSTSGFITGIADALNRTYRDPQNCMKNPVHESFPMPITLSSPDSDPAAADQYSCLPKRKPIT</sequence>
<organism evidence="2 3">
    <name type="scientific">Papaver somniferum</name>
    <name type="common">Opium poppy</name>
    <dbReference type="NCBI Taxonomy" id="3469"/>
    <lineage>
        <taxon>Eukaryota</taxon>
        <taxon>Viridiplantae</taxon>
        <taxon>Streptophyta</taxon>
        <taxon>Embryophyta</taxon>
        <taxon>Tracheophyta</taxon>
        <taxon>Spermatophyta</taxon>
        <taxon>Magnoliopsida</taxon>
        <taxon>Ranunculales</taxon>
        <taxon>Papaveraceae</taxon>
        <taxon>Papaveroideae</taxon>
        <taxon>Papaver</taxon>
    </lineage>
</organism>
<dbReference type="Proteomes" id="UP000316621">
    <property type="component" value="Chromosome 5"/>
</dbReference>
<gene>
    <name evidence="2" type="ORF">C5167_024125</name>
</gene>